<sequence>MIKFNAEEKLQIVLRYLDGAKSYLELSKEFKVDKNFPRTMHKPFHYSYLE</sequence>
<evidence type="ECO:0000313" key="2">
    <source>
        <dbReference type="Proteomes" id="UP000031982"/>
    </source>
</evidence>
<proteinExistence type="predicted"/>
<evidence type="ECO:0008006" key="3">
    <source>
        <dbReference type="Google" id="ProtNLM"/>
    </source>
</evidence>
<dbReference type="Proteomes" id="UP000031982">
    <property type="component" value="Unassembled WGS sequence"/>
</dbReference>
<name>A0ABR5AWW4_BACBA</name>
<dbReference type="SUPFAM" id="SSF48295">
    <property type="entry name" value="TrpR-like"/>
    <property type="match status" value="1"/>
</dbReference>
<evidence type="ECO:0000313" key="1">
    <source>
        <dbReference type="EMBL" id="KIL79095.1"/>
    </source>
</evidence>
<organism evidence="1 2">
    <name type="scientific">Bacillus badius</name>
    <dbReference type="NCBI Taxonomy" id="1455"/>
    <lineage>
        <taxon>Bacteria</taxon>
        <taxon>Bacillati</taxon>
        <taxon>Bacillota</taxon>
        <taxon>Bacilli</taxon>
        <taxon>Bacillales</taxon>
        <taxon>Bacillaceae</taxon>
        <taxon>Pseudobacillus</taxon>
    </lineage>
</organism>
<gene>
    <name evidence="1" type="ORF">SD77_3896</name>
</gene>
<comment type="caution">
    <text evidence="1">The sequence shown here is derived from an EMBL/GenBank/DDBJ whole genome shotgun (WGS) entry which is preliminary data.</text>
</comment>
<keyword evidence="2" id="KW-1185">Reference proteome</keyword>
<protein>
    <recommendedName>
        <fullName evidence="3">Transposase</fullName>
    </recommendedName>
</protein>
<dbReference type="EMBL" id="JXLP01000005">
    <property type="protein sequence ID" value="KIL79095.1"/>
    <property type="molecule type" value="Genomic_DNA"/>
</dbReference>
<accession>A0ABR5AWW4</accession>
<reference evidence="1 2" key="1">
    <citation type="submission" date="2015-01" db="EMBL/GenBank/DDBJ databases">
        <title>Genome Assembly of Bacillus badius MTCC 1458.</title>
        <authorList>
            <person name="Verma A."/>
            <person name="Khatri I."/>
            <person name="Mual P."/>
            <person name="Subramanian S."/>
            <person name="Krishnamurthi S."/>
        </authorList>
    </citation>
    <scope>NUCLEOTIDE SEQUENCE [LARGE SCALE GENOMIC DNA]</scope>
    <source>
        <strain evidence="1 2">MTCC 1458</strain>
    </source>
</reference>
<dbReference type="InterPro" id="IPR010921">
    <property type="entry name" value="Trp_repressor/repl_initiator"/>
</dbReference>